<keyword evidence="5 7" id="KW-1133">Transmembrane helix</keyword>
<keyword evidence="9" id="KW-1185">Reference proteome</keyword>
<protein>
    <submittedName>
        <fullName evidence="8">Energy-coupling factor ABC transporter permease</fullName>
    </submittedName>
</protein>
<evidence type="ECO:0000313" key="8">
    <source>
        <dbReference type="EMBL" id="QZA79189.1"/>
    </source>
</evidence>
<evidence type="ECO:0000256" key="6">
    <source>
        <dbReference type="ARBA" id="ARBA00023136"/>
    </source>
</evidence>
<comment type="subcellular location">
    <subcellularLocation>
        <location evidence="1">Cell membrane</location>
        <topology evidence="1">Multi-pass membrane protein</topology>
    </subcellularLocation>
</comment>
<dbReference type="InterPro" id="IPR002751">
    <property type="entry name" value="CbiM/NikMN"/>
</dbReference>
<sequence length="220" mass="24753">MNLPASFFPHWLLILSALSSVMLCGWAAKKETWHTLNQTQITSWLCCSVILLVTWQLKAQIYAGIAFHILGATALTLIAGPYRALLSMAALLGMDLGLTGGDIASWGLSFWLIGVLPVLSTQSLLLFAQNRFSPNLFVYIFVNCFAAGAISMWLFGIANCILLYLTKAYSPQFLFEEMLPIYFLMGWPEAFITGLNLTLLVIWRPEWVISFNDRLYLQKR</sequence>
<keyword evidence="3" id="KW-1003">Cell membrane</keyword>
<gene>
    <name evidence="8" type="ORF">K4H28_07285</name>
</gene>
<evidence type="ECO:0000256" key="7">
    <source>
        <dbReference type="SAM" id="Phobius"/>
    </source>
</evidence>
<feature type="transmembrane region" description="Helical" evidence="7">
    <location>
        <begin position="103"/>
        <end position="127"/>
    </location>
</feature>
<feature type="transmembrane region" description="Helical" evidence="7">
    <location>
        <begin position="37"/>
        <end position="55"/>
    </location>
</feature>
<evidence type="ECO:0000256" key="1">
    <source>
        <dbReference type="ARBA" id="ARBA00004651"/>
    </source>
</evidence>
<dbReference type="Gene3D" id="1.10.1760.20">
    <property type="match status" value="1"/>
</dbReference>
<reference evidence="8 9" key="1">
    <citation type="submission" date="2021-08" db="EMBL/GenBank/DDBJ databases">
        <title>complete genome sequencing of Deefgea sp. D25.</title>
        <authorList>
            <person name="Bae J.-W."/>
            <person name="Gim D.-H."/>
        </authorList>
    </citation>
    <scope>NUCLEOTIDE SEQUENCE [LARGE SCALE GENOMIC DNA]</scope>
    <source>
        <strain evidence="8 9">D25</strain>
    </source>
</reference>
<keyword evidence="6 7" id="KW-0472">Membrane</keyword>
<evidence type="ECO:0000313" key="9">
    <source>
        <dbReference type="Proteomes" id="UP000825679"/>
    </source>
</evidence>
<keyword evidence="2" id="KW-0813">Transport</keyword>
<evidence type="ECO:0000256" key="4">
    <source>
        <dbReference type="ARBA" id="ARBA00022692"/>
    </source>
</evidence>
<feature type="transmembrane region" description="Helical" evidence="7">
    <location>
        <begin position="185"/>
        <end position="203"/>
    </location>
</feature>
<feature type="transmembrane region" description="Helical" evidence="7">
    <location>
        <begin position="62"/>
        <end position="83"/>
    </location>
</feature>
<dbReference type="Proteomes" id="UP000825679">
    <property type="component" value="Chromosome"/>
</dbReference>
<evidence type="ECO:0000256" key="5">
    <source>
        <dbReference type="ARBA" id="ARBA00022989"/>
    </source>
</evidence>
<dbReference type="Pfam" id="PF01891">
    <property type="entry name" value="CbiM"/>
    <property type="match status" value="1"/>
</dbReference>
<organism evidence="8 9">
    <name type="scientific">Deefgea tanakiae</name>
    <dbReference type="NCBI Taxonomy" id="2865840"/>
    <lineage>
        <taxon>Bacteria</taxon>
        <taxon>Pseudomonadati</taxon>
        <taxon>Pseudomonadota</taxon>
        <taxon>Betaproteobacteria</taxon>
        <taxon>Neisseriales</taxon>
        <taxon>Chitinibacteraceae</taxon>
        <taxon>Deefgea</taxon>
    </lineage>
</organism>
<evidence type="ECO:0000256" key="3">
    <source>
        <dbReference type="ARBA" id="ARBA00022475"/>
    </source>
</evidence>
<proteinExistence type="predicted"/>
<dbReference type="EMBL" id="CP081150">
    <property type="protein sequence ID" value="QZA79189.1"/>
    <property type="molecule type" value="Genomic_DNA"/>
</dbReference>
<keyword evidence="4 7" id="KW-0812">Transmembrane</keyword>
<dbReference type="RefSeq" id="WP_221007708.1">
    <property type="nucleotide sequence ID" value="NZ_CP081150.1"/>
</dbReference>
<accession>A0ABX8ZEA3</accession>
<feature type="transmembrane region" description="Helical" evidence="7">
    <location>
        <begin position="136"/>
        <end position="165"/>
    </location>
</feature>
<evidence type="ECO:0000256" key="2">
    <source>
        <dbReference type="ARBA" id="ARBA00022448"/>
    </source>
</evidence>
<name>A0ABX8ZEA3_9NEIS</name>